<dbReference type="EMBL" id="SPMZ01000002">
    <property type="protein sequence ID" value="NMQ17824.1"/>
    <property type="molecule type" value="Genomic_DNA"/>
</dbReference>
<dbReference type="InterPro" id="IPR038770">
    <property type="entry name" value="Na+/solute_symporter_sf"/>
</dbReference>
<sequence>MNNLPLILGALGPIFALILLGLGLRRLGFPGDGFWPAAERLTYFLLFPALLVNRLAQARLEEYAVGPVAVVVVVLLLGMTALAYTLRPWLGVDGPAFSSVYQGAIRFNTYVGLAVALAVFHVEGGTVAALVMALMIPMINVLCVLVLSAHAGGSISVTGVLRGLITNPLILACLVGIGLNLSGIGLPWGSAAMLDILARAALPLGLLAVGAGLRLAALNRLGLLVAVSALKLLVLPALAATLCWLVQPGQLETAVLMTFAALPGSSTAYILARQLGGDAPLMAAIVTVETGLALVTLPAVLVWVV</sequence>
<evidence type="ECO:0000256" key="2">
    <source>
        <dbReference type="ARBA" id="ARBA00010145"/>
    </source>
</evidence>
<keyword evidence="10" id="KW-1185">Reference proteome</keyword>
<feature type="transmembrane region" description="Helical" evidence="8">
    <location>
        <begin position="196"/>
        <end position="217"/>
    </location>
</feature>
<evidence type="ECO:0000313" key="9">
    <source>
        <dbReference type="EMBL" id="NMQ17824.1"/>
    </source>
</evidence>
<dbReference type="Proteomes" id="UP000760480">
    <property type="component" value="Unassembled WGS sequence"/>
</dbReference>
<keyword evidence="5 8" id="KW-0812">Transmembrane</keyword>
<organism evidence="9 10">
    <name type="scientific">Candidatus Competibacter phosphatis</name>
    <dbReference type="NCBI Taxonomy" id="221280"/>
    <lineage>
        <taxon>Bacteria</taxon>
        <taxon>Pseudomonadati</taxon>
        <taxon>Pseudomonadota</taxon>
        <taxon>Gammaproteobacteria</taxon>
        <taxon>Candidatus Competibacteraceae</taxon>
        <taxon>Candidatus Competibacter</taxon>
    </lineage>
</organism>
<keyword evidence="6 8" id="KW-1133">Transmembrane helix</keyword>
<evidence type="ECO:0000256" key="1">
    <source>
        <dbReference type="ARBA" id="ARBA00004651"/>
    </source>
</evidence>
<accession>A0ABX1TH03</accession>
<comment type="similarity">
    <text evidence="2">Belongs to the auxin efflux carrier (TC 2.A.69) family.</text>
</comment>
<evidence type="ECO:0000256" key="3">
    <source>
        <dbReference type="ARBA" id="ARBA00022448"/>
    </source>
</evidence>
<dbReference type="PANTHER" id="PTHR36838">
    <property type="entry name" value="AUXIN EFFLUX CARRIER FAMILY PROTEIN"/>
    <property type="match status" value="1"/>
</dbReference>
<feature type="transmembrane region" description="Helical" evidence="8">
    <location>
        <begin position="253"/>
        <end position="272"/>
    </location>
</feature>
<feature type="transmembrane region" description="Helical" evidence="8">
    <location>
        <begin position="169"/>
        <end position="189"/>
    </location>
</feature>
<reference evidence="9 10" key="1">
    <citation type="submission" date="2019-03" db="EMBL/GenBank/DDBJ databases">
        <title>Metabolic reconstructions from genomes of highly enriched 'Candidatus Accumulibacter' and 'Candidatus Competibacter' bioreactor populations.</title>
        <authorList>
            <person name="Annavajhala M.K."/>
            <person name="Welles L."/>
            <person name="Abbas B."/>
            <person name="Sorokin D."/>
            <person name="Park H."/>
            <person name="Van Loosdrecht M."/>
            <person name="Chandran K."/>
        </authorList>
    </citation>
    <scope>NUCLEOTIDE SEQUENCE [LARGE SCALE GENOMIC DNA]</scope>
    <source>
        <strain evidence="9 10">SBR_G</strain>
    </source>
</reference>
<evidence type="ECO:0000256" key="4">
    <source>
        <dbReference type="ARBA" id="ARBA00022475"/>
    </source>
</evidence>
<dbReference type="InterPro" id="IPR004776">
    <property type="entry name" value="Mem_transp_PIN-like"/>
</dbReference>
<feature type="transmembrane region" description="Helical" evidence="8">
    <location>
        <begin position="104"/>
        <end position="122"/>
    </location>
</feature>
<feature type="transmembrane region" description="Helical" evidence="8">
    <location>
        <begin position="129"/>
        <end position="149"/>
    </location>
</feature>
<feature type="transmembrane region" description="Helical" evidence="8">
    <location>
        <begin position="40"/>
        <end position="56"/>
    </location>
</feature>
<evidence type="ECO:0000256" key="5">
    <source>
        <dbReference type="ARBA" id="ARBA00022692"/>
    </source>
</evidence>
<dbReference type="Gene3D" id="1.20.1530.20">
    <property type="match status" value="1"/>
</dbReference>
<keyword evidence="7 8" id="KW-0472">Membrane</keyword>
<name>A0ABX1TH03_9GAMM</name>
<dbReference type="RefSeq" id="WP_169247077.1">
    <property type="nucleotide sequence ID" value="NZ_SPMZ01000002.1"/>
</dbReference>
<evidence type="ECO:0000256" key="7">
    <source>
        <dbReference type="ARBA" id="ARBA00023136"/>
    </source>
</evidence>
<feature type="transmembrane region" description="Helical" evidence="8">
    <location>
        <begin position="63"/>
        <end position="84"/>
    </location>
</feature>
<dbReference type="PANTHER" id="PTHR36838:SF4">
    <property type="entry name" value="AUXIN EFFLUX CARRIER FAMILY PROTEIN"/>
    <property type="match status" value="1"/>
</dbReference>
<evidence type="ECO:0000256" key="8">
    <source>
        <dbReference type="SAM" id="Phobius"/>
    </source>
</evidence>
<comment type="caution">
    <text evidence="9">The sequence shown here is derived from an EMBL/GenBank/DDBJ whole genome shotgun (WGS) entry which is preliminary data.</text>
</comment>
<dbReference type="Pfam" id="PF03547">
    <property type="entry name" value="Mem_trans"/>
    <property type="match status" value="1"/>
</dbReference>
<keyword evidence="3" id="KW-0813">Transport</keyword>
<evidence type="ECO:0000256" key="6">
    <source>
        <dbReference type="ARBA" id="ARBA00022989"/>
    </source>
</evidence>
<feature type="transmembrane region" description="Helical" evidence="8">
    <location>
        <begin position="223"/>
        <end position="246"/>
    </location>
</feature>
<evidence type="ECO:0000313" key="10">
    <source>
        <dbReference type="Proteomes" id="UP000760480"/>
    </source>
</evidence>
<proteinExistence type="inferred from homology"/>
<comment type="subcellular location">
    <subcellularLocation>
        <location evidence="1">Cell membrane</location>
        <topology evidence="1">Multi-pass membrane protein</topology>
    </subcellularLocation>
</comment>
<protein>
    <submittedName>
        <fullName evidence="9">AEC family transporter</fullName>
    </submittedName>
</protein>
<keyword evidence="4" id="KW-1003">Cell membrane</keyword>
<gene>
    <name evidence="9" type="ORF">E4P82_00560</name>
</gene>
<feature type="transmembrane region" description="Helical" evidence="8">
    <location>
        <begin position="284"/>
        <end position="304"/>
    </location>
</feature>